<dbReference type="RefSeq" id="WP_186346546.1">
    <property type="nucleotide sequence ID" value="NZ_BMMR01000001.1"/>
</dbReference>
<proteinExistence type="predicted"/>
<organism evidence="1 2">
    <name type="scientific">Nocardioides deserti</name>
    <dbReference type="NCBI Taxonomy" id="1588644"/>
    <lineage>
        <taxon>Bacteria</taxon>
        <taxon>Bacillati</taxon>
        <taxon>Actinomycetota</taxon>
        <taxon>Actinomycetes</taxon>
        <taxon>Propionibacteriales</taxon>
        <taxon>Nocardioidaceae</taxon>
        <taxon>Nocardioides</taxon>
    </lineage>
</organism>
<dbReference type="Proteomes" id="UP000604001">
    <property type="component" value="Unassembled WGS sequence"/>
</dbReference>
<accession>A0ABR6UA73</accession>
<name>A0ABR6UA73_9ACTN</name>
<evidence type="ECO:0000313" key="1">
    <source>
        <dbReference type="EMBL" id="MBC2961332.1"/>
    </source>
</evidence>
<dbReference type="EMBL" id="JACMYC010000007">
    <property type="protein sequence ID" value="MBC2961332.1"/>
    <property type="molecule type" value="Genomic_DNA"/>
</dbReference>
<keyword evidence="2" id="KW-1185">Reference proteome</keyword>
<reference evidence="1 2" key="1">
    <citation type="submission" date="2020-08" db="EMBL/GenBank/DDBJ databases">
        <title>novel species in genus Nocardioides.</title>
        <authorList>
            <person name="Zhang G."/>
        </authorList>
    </citation>
    <scope>NUCLEOTIDE SEQUENCE [LARGE SCALE GENOMIC DNA]</scope>
    <source>
        <strain evidence="1 2">SC8A-24</strain>
    </source>
</reference>
<comment type="caution">
    <text evidence="1">The sequence shown here is derived from an EMBL/GenBank/DDBJ whole genome shotgun (WGS) entry which is preliminary data.</text>
</comment>
<evidence type="ECO:0000313" key="2">
    <source>
        <dbReference type="Proteomes" id="UP000604001"/>
    </source>
</evidence>
<gene>
    <name evidence="1" type="ORF">H7344_13585</name>
</gene>
<evidence type="ECO:0008006" key="3">
    <source>
        <dbReference type="Google" id="ProtNLM"/>
    </source>
</evidence>
<protein>
    <recommendedName>
        <fullName evidence="3">Helix-turn-helix domain-containing protein</fullName>
    </recommendedName>
</protein>
<sequence length="63" mass="7045">MPSTPTVSHGDAYSVGQLAKRLGKSHDFVRRMISEDKIAVDERGLITNLALHEFMHNHATELD</sequence>